<comment type="caution">
    <text evidence="3">The sequence shown here is derived from an EMBL/GenBank/DDBJ whole genome shotgun (WGS) entry which is preliminary data.</text>
</comment>
<dbReference type="Pfam" id="PF01609">
    <property type="entry name" value="DDE_Tnp_1"/>
    <property type="match status" value="1"/>
</dbReference>
<feature type="domain" description="Insertion element IS402-like" evidence="2">
    <location>
        <begin position="8"/>
        <end position="81"/>
    </location>
</feature>
<dbReference type="InterPro" id="IPR002559">
    <property type="entry name" value="Transposase_11"/>
</dbReference>
<dbReference type="GO" id="GO:0004803">
    <property type="term" value="F:transposase activity"/>
    <property type="evidence" value="ECO:0007669"/>
    <property type="project" value="InterPro"/>
</dbReference>
<dbReference type="OrthoDB" id="7277254at2"/>
<organism evidence="3 4">
    <name type="scientific">Novacetimonas cocois</name>
    <dbReference type="NCBI Taxonomy" id="1747507"/>
    <lineage>
        <taxon>Bacteria</taxon>
        <taxon>Pseudomonadati</taxon>
        <taxon>Pseudomonadota</taxon>
        <taxon>Alphaproteobacteria</taxon>
        <taxon>Acetobacterales</taxon>
        <taxon>Acetobacteraceae</taxon>
        <taxon>Novacetimonas</taxon>
    </lineage>
</organism>
<dbReference type="InterPro" id="IPR052909">
    <property type="entry name" value="Transposase_6_like"/>
</dbReference>
<proteinExistence type="predicted"/>
<name>A0A365YR35_9PROT</name>
<dbReference type="EMBL" id="QEXL01000067">
    <property type="protein sequence ID" value="RBM04414.1"/>
    <property type="molecule type" value="Genomic_DNA"/>
</dbReference>
<protein>
    <submittedName>
        <fullName evidence="3">IS5 family transposase</fullName>
    </submittedName>
</protein>
<reference evidence="3 4" key="1">
    <citation type="submission" date="2018-05" db="EMBL/GenBank/DDBJ databases">
        <title>Komagataeibacter cocois sp. nov., for a novel cellulose- producing strain isolated from coconut milk.</title>
        <authorList>
            <person name="Liu L."/>
            <person name="Wang Y."/>
            <person name="Liu S."/>
            <person name="Bi J."/>
            <person name="Chen H."/>
            <person name="Deng J."/>
            <person name="Zhang C."/>
            <person name="Hu Q."/>
            <person name="Li C."/>
        </authorList>
    </citation>
    <scope>NUCLEOTIDE SEQUENCE [LARGE SCALE GENOMIC DNA]</scope>
    <source>
        <strain evidence="3 4">WE7</strain>
    </source>
</reference>
<dbReference type="Proteomes" id="UP000252680">
    <property type="component" value="Unassembled WGS sequence"/>
</dbReference>
<dbReference type="PANTHER" id="PTHR46637">
    <property type="entry name" value="TIS1421-TRANSPOSASE PROTEIN A"/>
    <property type="match status" value="1"/>
</dbReference>
<dbReference type="GO" id="GO:0003677">
    <property type="term" value="F:DNA binding"/>
    <property type="evidence" value="ECO:0007669"/>
    <property type="project" value="InterPro"/>
</dbReference>
<evidence type="ECO:0000313" key="4">
    <source>
        <dbReference type="Proteomes" id="UP000252680"/>
    </source>
</evidence>
<gene>
    <name evidence="3" type="ORF">NJLHNGOC_15545</name>
</gene>
<dbReference type="Pfam" id="PF13340">
    <property type="entry name" value="DUF4096"/>
    <property type="match status" value="1"/>
</dbReference>
<dbReference type="PANTHER" id="PTHR46637:SF1">
    <property type="entry name" value="BLL5188 PROTEIN"/>
    <property type="match status" value="1"/>
</dbReference>
<dbReference type="RefSeq" id="WP_113597114.1">
    <property type="nucleotide sequence ID" value="NZ_QEXL01000067.1"/>
</dbReference>
<accession>A0A365YR35</accession>
<sequence length="251" mass="28497">MRMDRFVLTDAQWAKMEPLCLGKKTDRGRSGQDNRLFIEAVLWIARTGSPWRDLPTYFGHWNSVYSRYSDWMKAGVFKRLFEAVSDEADMEYAMIDGTVVRVHRHGQGAKGGPRSQAIGRSVTGWSTKIIAITDALGNLVRTLIPGQHYDTVGVAPLLEPADFKGILADKAFDVHWIVDTIRAQGACAVIPQRRNRLERRPFDGSLFKARHLIENFFCKLKEFKRIAMRSDKTDRSFAAMIHLVAAVINSR</sequence>
<dbReference type="AlphaFoldDB" id="A0A365YR35"/>
<feature type="domain" description="Transposase IS4-like" evidence="1">
    <location>
        <begin position="94"/>
        <end position="246"/>
    </location>
</feature>
<dbReference type="NCBIfam" id="NF033580">
    <property type="entry name" value="transpos_IS5_3"/>
    <property type="match status" value="1"/>
</dbReference>
<keyword evidence="4" id="KW-1185">Reference proteome</keyword>
<evidence type="ECO:0000313" key="3">
    <source>
        <dbReference type="EMBL" id="RBM04414.1"/>
    </source>
</evidence>
<evidence type="ECO:0000259" key="2">
    <source>
        <dbReference type="Pfam" id="PF13340"/>
    </source>
</evidence>
<dbReference type="GO" id="GO:0006313">
    <property type="term" value="P:DNA transposition"/>
    <property type="evidence" value="ECO:0007669"/>
    <property type="project" value="InterPro"/>
</dbReference>
<evidence type="ECO:0000259" key="1">
    <source>
        <dbReference type="Pfam" id="PF01609"/>
    </source>
</evidence>
<dbReference type="InterPro" id="IPR025161">
    <property type="entry name" value="IS402-like_dom"/>
</dbReference>